<reference evidence="1" key="1">
    <citation type="journal article" date="2021" name="Front. Microbiol.">
        <title>Comprehensive Comparative Genomics and Phenotyping of Methylobacterium Species.</title>
        <authorList>
            <person name="Alessa O."/>
            <person name="Ogura Y."/>
            <person name="Fujitani Y."/>
            <person name="Takami H."/>
            <person name="Hayashi T."/>
            <person name="Sahin N."/>
            <person name="Tani A."/>
        </authorList>
    </citation>
    <scope>NUCLEOTIDE SEQUENCE</scope>
    <source>
        <strain evidence="1">NBRC 15686</strain>
    </source>
</reference>
<name>A0ABQ4U8J1_9HYPH</name>
<evidence type="ECO:0000313" key="1">
    <source>
        <dbReference type="EMBL" id="GJE63715.1"/>
    </source>
</evidence>
<keyword evidence="2" id="KW-1185">Reference proteome</keyword>
<dbReference type="EMBL" id="BPRC01000001">
    <property type="protein sequence ID" value="GJE63715.1"/>
    <property type="molecule type" value="Genomic_DNA"/>
</dbReference>
<proteinExistence type="predicted"/>
<organism evidence="1 2">
    <name type="scientific">Methylorubrum aminovorans</name>
    <dbReference type="NCBI Taxonomy" id="269069"/>
    <lineage>
        <taxon>Bacteria</taxon>
        <taxon>Pseudomonadati</taxon>
        <taxon>Pseudomonadota</taxon>
        <taxon>Alphaproteobacteria</taxon>
        <taxon>Hyphomicrobiales</taxon>
        <taxon>Methylobacteriaceae</taxon>
        <taxon>Methylorubrum</taxon>
    </lineage>
</organism>
<comment type="caution">
    <text evidence="1">The sequence shown here is derived from an EMBL/GenBank/DDBJ whole genome shotgun (WGS) entry which is preliminary data.</text>
</comment>
<dbReference type="Proteomes" id="UP001055039">
    <property type="component" value="Unassembled WGS sequence"/>
</dbReference>
<gene>
    <name evidence="1" type="ORF">LNAOJCKE_0913</name>
</gene>
<dbReference type="RefSeq" id="WP_238222707.1">
    <property type="nucleotide sequence ID" value="NZ_BAAADH010000001.1"/>
</dbReference>
<protein>
    <submittedName>
        <fullName evidence="1">Uncharacterized protein</fullName>
    </submittedName>
</protein>
<sequence>MAFDSPQYDLEALQVRAEQIIWLPGALMDIEALPEVFEEEFCENLPEEADKLIYAQLPELARFAEGDDEPDALEVAEVLSGKPGFLIQAAIPVKKYWSETACQYSWGYYQTEWLYASSEADIAPTMLSWAKAQDDEFKAECRAGLTAAKTEA</sequence>
<reference evidence="1" key="2">
    <citation type="submission" date="2021-08" db="EMBL/GenBank/DDBJ databases">
        <authorList>
            <person name="Tani A."/>
            <person name="Ola A."/>
            <person name="Ogura Y."/>
            <person name="Katsura K."/>
            <person name="Hayashi T."/>
        </authorList>
    </citation>
    <scope>NUCLEOTIDE SEQUENCE</scope>
    <source>
        <strain evidence="1">NBRC 15686</strain>
    </source>
</reference>
<evidence type="ECO:0000313" key="2">
    <source>
        <dbReference type="Proteomes" id="UP001055039"/>
    </source>
</evidence>
<accession>A0ABQ4U8J1</accession>